<gene>
    <name evidence="4" type="ORF">JVW63_07550</name>
</gene>
<evidence type="ECO:0000313" key="4">
    <source>
        <dbReference type="EMBL" id="MBM9433548.1"/>
    </source>
</evidence>
<dbReference type="EMBL" id="JAFFJS010000004">
    <property type="protein sequence ID" value="MBM9433548.1"/>
    <property type="molecule type" value="Genomic_DNA"/>
</dbReference>
<comment type="similarity">
    <text evidence="1">Belongs to the ATP-dependent AMP-binding enzyme family.</text>
</comment>
<evidence type="ECO:0000259" key="3">
    <source>
        <dbReference type="Pfam" id="PF00501"/>
    </source>
</evidence>
<dbReference type="Gene3D" id="3.30.300.30">
    <property type="match status" value="1"/>
</dbReference>
<dbReference type="InterPro" id="IPR045851">
    <property type="entry name" value="AMP-bd_C_sf"/>
</dbReference>
<accession>A0ABS2TGP0</accession>
<sequence>MILEGGTDPQNVLALADAAARSLSDHRRGLLPEPIMLVEPGVSVPEVESRPGTAFLVRTSGSSSGTGKLVELPWDSIIASASATTEALGGPGRWLATLPVHHVAGLQTVLRSIIAGVDPLPYRLGDDIPDGRTYLSLVPTQLRRVLGNPDWLERAAAVDAILVGGQSTPPILLEQGRAAGLTLVTTYGMTETCGGCVYDGTPIGSTAIALEDGRIIIEGPVVALGYAGGEAFGGRFVTNDAGRITDRLTVLGRVDDAITTGGLTIMPVLLEDLVADLFSLASVGLGVRDDEWGERLVLVTDGKADARKIRRHAKTHLGAEYAPKEVISVADLGLDHLPLTDSGKVDRRALAQILEERP</sequence>
<organism evidence="4 5">
    <name type="scientific">Flaviflexus equikiangi</name>
    <dbReference type="NCBI Taxonomy" id="2758573"/>
    <lineage>
        <taxon>Bacteria</taxon>
        <taxon>Bacillati</taxon>
        <taxon>Actinomycetota</taxon>
        <taxon>Actinomycetes</taxon>
        <taxon>Actinomycetales</taxon>
        <taxon>Actinomycetaceae</taxon>
        <taxon>Flaviflexus</taxon>
    </lineage>
</organism>
<dbReference type="InterPro" id="IPR042099">
    <property type="entry name" value="ANL_N_sf"/>
</dbReference>
<dbReference type="SUPFAM" id="SSF56801">
    <property type="entry name" value="Acetyl-CoA synthetase-like"/>
    <property type="match status" value="1"/>
</dbReference>
<dbReference type="Proteomes" id="UP000705983">
    <property type="component" value="Unassembled WGS sequence"/>
</dbReference>
<evidence type="ECO:0000313" key="5">
    <source>
        <dbReference type="Proteomes" id="UP000705983"/>
    </source>
</evidence>
<keyword evidence="5" id="KW-1185">Reference proteome</keyword>
<dbReference type="PANTHER" id="PTHR43201">
    <property type="entry name" value="ACYL-COA SYNTHETASE"/>
    <property type="match status" value="1"/>
</dbReference>
<comment type="caution">
    <text evidence="4">The sequence shown here is derived from an EMBL/GenBank/DDBJ whole genome shotgun (WGS) entry which is preliminary data.</text>
</comment>
<protein>
    <submittedName>
        <fullName evidence="4">AMP-binding protein</fullName>
    </submittedName>
</protein>
<keyword evidence="2" id="KW-0436">Ligase</keyword>
<dbReference type="Pfam" id="PF00501">
    <property type="entry name" value="AMP-binding"/>
    <property type="match status" value="1"/>
</dbReference>
<evidence type="ECO:0000256" key="1">
    <source>
        <dbReference type="ARBA" id="ARBA00006432"/>
    </source>
</evidence>
<dbReference type="Gene3D" id="3.40.50.12780">
    <property type="entry name" value="N-terminal domain of ligase-like"/>
    <property type="match status" value="1"/>
</dbReference>
<dbReference type="PANTHER" id="PTHR43201:SF5">
    <property type="entry name" value="MEDIUM-CHAIN ACYL-COA LIGASE ACSF2, MITOCHONDRIAL"/>
    <property type="match status" value="1"/>
</dbReference>
<dbReference type="RefSeq" id="WP_187996789.1">
    <property type="nucleotide sequence ID" value="NZ_JACEXG010000004.1"/>
</dbReference>
<evidence type="ECO:0000256" key="2">
    <source>
        <dbReference type="ARBA" id="ARBA00022598"/>
    </source>
</evidence>
<reference evidence="5" key="1">
    <citation type="submission" date="2021-02" db="EMBL/GenBank/DDBJ databases">
        <title>Leucobacter sp. CX169.</title>
        <authorList>
            <person name="Cheng Y."/>
        </authorList>
    </citation>
    <scope>NUCLEOTIDE SEQUENCE [LARGE SCALE GENOMIC DNA]</scope>
    <source>
        <strain evidence="5">JY899</strain>
    </source>
</reference>
<dbReference type="InterPro" id="IPR000873">
    <property type="entry name" value="AMP-dep_synth/lig_dom"/>
</dbReference>
<proteinExistence type="inferred from homology"/>
<feature type="domain" description="AMP-dependent synthetase/ligase" evidence="3">
    <location>
        <begin position="52"/>
        <end position="200"/>
    </location>
</feature>
<name>A0ABS2TGP0_9ACTO</name>